<dbReference type="AlphaFoldDB" id="A0A383DY49"/>
<keyword evidence="2" id="KW-0812">Transmembrane</keyword>
<evidence type="ECO:0000256" key="1">
    <source>
        <dbReference type="SAM" id="MobiDB-lite"/>
    </source>
</evidence>
<keyword evidence="2" id="KW-0472">Membrane</keyword>
<feature type="transmembrane region" description="Helical" evidence="2">
    <location>
        <begin position="29"/>
        <end position="52"/>
    </location>
</feature>
<organism evidence="3">
    <name type="scientific">marine metagenome</name>
    <dbReference type="NCBI Taxonomy" id="408172"/>
    <lineage>
        <taxon>unclassified sequences</taxon>
        <taxon>metagenomes</taxon>
        <taxon>ecological metagenomes</taxon>
    </lineage>
</organism>
<feature type="compositionally biased region" description="Polar residues" evidence="1">
    <location>
        <begin position="96"/>
        <end position="106"/>
    </location>
</feature>
<protein>
    <submittedName>
        <fullName evidence="3">Uncharacterized protein</fullName>
    </submittedName>
</protein>
<dbReference type="EMBL" id="UINC01220980">
    <property type="protein sequence ID" value="SVE49130.1"/>
    <property type="molecule type" value="Genomic_DNA"/>
</dbReference>
<sequence>MDEGLNDAPKPKSFFQLLRRGEAGILNGFFFALAVGLITSGLVMVVWCLLSIESNQFRRREIWVDDDVLILISALTGGLFFVYLLGAPIRKQLKTKNQTPLDSQGHSEAAKEESQ</sequence>
<name>A0A383DY49_9ZZZZ</name>
<proteinExistence type="predicted"/>
<accession>A0A383DY49</accession>
<feature type="transmembrane region" description="Helical" evidence="2">
    <location>
        <begin position="68"/>
        <end position="86"/>
    </location>
</feature>
<feature type="region of interest" description="Disordered" evidence="1">
    <location>
        <begin position="96"/>
        <end position="115"/>
    </location>
</feature>
<keyword evidence="2" id="KW-1133">Transmembrane helix</keyword>
<gene>
    <name evidence="3" type="ORF">METZ01_LOCUS501984</name>
</gene>
<reference evidence="3" key="1">
    <citation type="submission" date="2018-05" db="EMBL/GenBank/DDBJ databases">
        <authorList>
            <person name="Lanie J.A."/>
            <person name="Ng W.-L."/>
            <person name="Kazmierczak K.M."/>
            <person name="Andrzejewski T.M."/>
            <person name="Davidsen T.M."/>
            <person name="Wayne K.J."/>
            <person name="Tettelin H."/>
            <person name="Glass J.I."/>
            <person name="Rusch D."/>
            <person name="Podicherti R."/>
            <person name="Tsui H.-C.T."/>
            <person name="Winkler M.E."/>
        </authorList>
    </citation>
    <scope>NUCLEOTIDE SEQUENCE</scope>
</reference>
<evidence type="ECO:0000256" key="2">
    <source>
        <dbReference type="SAM" id="Phobius"/>
    </source>
</evidence>
<evidence type="ECO:0000313" key="3">
    <source>
        <dbReference type="EMBL" id="SVE49130.1"/>
    </source>
</evidence>